<organism evidence="2 3">
    <name type="scientific">Candidatus Gottesmanbacteria bacterium RBG_16_38_7b</name>
    <dbReference type="NCBI Taxonomy" id="1798372"/>
    <lineage>
        <taxon>Bacteria</taxon>
        <taxon>Candidatus Gottesmaniibacteriota</taxon>
    </lineage>
</organism>
<sequence>MESIKNFNPRVNQFAQAEIGSEQIHDGHVLCSAGIKSGKSGGSLDRMELPHLKNARKVGPSLIGSVGQETAEKIKEVTSDPKTQTANTSLMMSGMASFSSGVTGGPGNFDDPITDQDPSSD</sequence>
<reference evidence="2 3" key="1">
    <citation type="journal article" date="2016" name="Nat. Commun.">
        <title>Thousands of microbial genomes shed light on interconnected biogeochemical processes in an aquifer system.</title>
        <authorList>
            <person name="Anantharaman K."/>
            <person name="Brown C.T."/>
            <person name="Hug L.A."/>
            <person name="Sharon I."/>
            <person name="Castelle C.J."/>
            <person name="Probst A.J."/>
            <person name="Thomas B.C."/>
            <person name="Singh A."/>
            <person name="Wilkins M.J."/>
            <person name="Karaoz U."/>
            <person name="Brodie E.L."/>
            <person name="Williams K.H."/>
            <person name="Hubbard S.S."/>
            <person name="Banfield J.F."/>
        </authorList>
    </citation>
    <scope>NUCLEOTIDE SEQUENCE [LARGE SCALE GENOMIC DNA]</scope>
</reference>
<evidence type="ECO:0000256" key="1">
    <source>
        <dbReference type="SAM" id="MobiDB-lite"/>
    </source>
</evidence>
<feature type="region of interest" description="Disordered" evidence="1">
    <location>
        <begin position="95"/>
        <end position="121"/>
    </location>
</feature>
<dbReference type="AlphaFoldDB" id="A0A1F5YJA4"/>
<gene>
    <name evidence="2" type="ORF">A2153_01000</name>
</gene>
<dbReference type="EMBL" id="MFJB01000037">
    <property type="protein sequence ID" value="OGG00047.1"/>
    <property type="molecule type" value="Genomic_DNA"/>
</dbReference>
<comment type="caution">
    <text evidence="2">The sequence shown here is derived from an EMBL/GenBank/DDBJ whole genome shotgun (WGS) entry which is preliminary data.</text>
</comment>
<protein>
    <submittedName>
        <fullName evidence="2">Uncharacterized protein</fullName>
    </submittedName>
</protein>
<evidence type="ECO:0000313" key="2">
    <source>
        <dbReference type="EMBL" id="OGG00047.1"/>
    </source>
</evidence>
<accession>A0A1F5YJA4</accession>
<dbReference type="Proteomes" id="UP000177396">
    <property type="component" value="Unassembled WGS sequence"/>
</dbReference>
<proteinExistence type="predicted"/>
<evidence type="ECO:0000313" key="3">
    <source>
        <dbReference type="Proteomes" id="UP000177396"/>
    </source>
</evidence>
<name>A0A1F5YJA4_9BACT</name>
<feature type="compositionally biased region" description="Acidic residues" evidence="1">
    <location>
        <begin position="112"/>
        <end position="121"/>
    </location>
</feature>